<reference evidence="2" key="1">
    <citation type="journal article" date="2019" name="Int. J. Syst. Evol. Microbiol.">
        <title>The Global Catalogue of Microorganisms (GCM) 10K type strain sequencing project: providing services to taxonomists for standard genome sequencing and annotation.</title>
        <authorList>
            <consortium name="The Broad Institute Genomics Platform"/>
            <consortium name="The Broad Institute Genome Sequencing Center for Infectious Disease"/>
            <person name="Wu L."/>
            <person name="Ma J."/>
        </authorList>
    </citation>
    <scope>NUCLEOTIDE SEQUENCE [LARGE SCALE GENOMIC DNA]</scope>
    <source>
        <strain evidence="2">CCUG 55585</strain>
    </source>
</reference>
<accession>A0ABW2YF74</accession>
<comment type="caution">
    <text evidence="1">The sequence shown here is derived from an EMBL/GenBank/DDBJ whole genome shotgun (WGS) entry which is preliminary data.</text>
</comment>
<keyword evidence="2" id="KW-1185">Reference proteome</keyword>
<sequence>MPAYFVCYDLKKQGQDYAHLKSQLQQFHPHMQIQQSVWLIHSLASTEAVKNHLGAFVDSNDSLIVIQASEAKTQGLSFLEDYNIQVILKR</sequence>
<dbReference type="RefSeq" id="WP_386825439.1">
    <property type="nucleotide sequence ID" value="NZ_JBHTIF010000004.1"/>
</dbReference>
<evidence type="ECO:0000313" key="1">
    <source>
        <dbReference type="EMBL" id="MFD0727046.1"/>
    </source>
</evidence>
<dbReference type="Proteomes" id="UP001597110">
    <property type="component" value="Unassembled WGS sequence"/>
</dbReference>
<evidence type="ECO:0000313" key="2">
    <source>
        <dbReference type="Proteomes" id="UP001597110"/>
    </source>
</evidence>
<protein>
    <submittedName>
        <fullName evidence="1">Uncharacterized protein</fullName>
    </submittedName>
</protein>
<dbReference type="EMBL" id="JBHTIF010000004">
    <property type="protein sequence ID" value="MFD0727046.1"/>
    <property type="molecule type" value="Genomic_DNA"/>
</dbReference>
<proteinExistence type="predicted"/>
<gene>
    <name evidence="1" type="ORF">ACFQ0E_15735</name>
</gene>
<name>A0ABW2YF74_9GAMM</name>
<organism evidence="1 2">
    <name type="scientific">Lysobacter brunescens</name>
    <dbReference type="NCBI Taxonomy" id="262323"/>
    <lineage>
        <taxon>Bacteria</taxon>
        <taxon>Pseudomonadati</taxon>
        <taxon>Pseudomonadota</taxon>
        <taxon>Gammaproteobacteria</taxon>
        <taxon>Lysobacterales</taxon>
        <taxon>Lysobacteraceae</taxon>
        <taxon>Lysobacter</taxon>
    </lineage>
</organism>